<name>A0AAW2I4H1_9NEOP</name>
<dbReference type="AlphaFoldDB" id="A0AAW2I4H1"/>
<dbReference type="EMBL" id="JARGDH010000002">
    <property type="protein sequence ID" value="KAL0276713.1"/>
    <property type="molecule type" value="Genomic_DNA"/>
</dbReference>
<protein>
    <recommendedName>
        <fullName evidence="2">Copper homeostasis protein cutC homolog</fullName>
    </recommendedName>
</protein>
<organism evidence="3">
    <name type="scientific">Menopon gallinae</name>
    <name type="common">poultry shaft louse</name>
    <dbReference type="NCBI Taxonomy" id="328185"/>
    <lineage>
        <taxon>Eukaryota</taxon>
        <taxon>Metazoa</taxon>
        <taxon>Ecdysozoa</taxon>
        <taxon>Arthropoda</taxon>
        <taxon>Hexapoda</taxon>
        <taxon>Insecta</taxon>
        <taxon>Pterygota</taxon>
        <taxon>Neoptera</taxon>
        <taxon>Paraneoptera</taxon>
        <taxon>Psocodea</taxon>
        <taxon>Troctomorpha</taxon>
        <taxon>Phthiraptera</taxon>
        <taxon>Amblycera</taxon>
        <taxon>Menoponidae</taxon>
        <taxon>Menopon</taxon>
    </lineage>
</organism>
<sequence>MEVCVDLIQSVLNAVNGGARRLELCSSLGVGGLTPTVGFFRVCRELVPADCKLFVMIRTRPGDFNYSENELRVMVEDVRAFREAGADGFVFGCLDADGDVNVEHCERLLREAHPAPCTFHRAFDSVREPLTSLPVIERLGFARILTSGQKETAFSGRDLIKTLIDRCRSCEFKVIVMPGCGVNENNLETILRETGAREFHGSAKDAAAKPGVCLTCEDTVRKMVRIGSRFGCDYQ</sequence>
<gene>
    <name evidence="3" type="ORF">PYX00_004225</name>
</gene>
<dbReference type="Gene3D" id="3.20.20.380">
    <property type="entry name" value="Copper homeostasis (CutC) domain"/>
    <property type="match status" value="1"/>
</dbReference>
<dbReference type="PANTHER" id="PTHR12598:SF0">
    <property type="entry name" value="COPPER HOMEOSTASIS PROTEIN CUTC HOMOLOG"/>
    <property type="match status" value="1"/>
</dbReference>
<evidence type="ECO:0000256" key="1">
    <source>
        <dbReference type="ARBA" id="ARBA00007768"/>
    </source>
</evidence>
<dbReference type="InterPro" id="IPR036822">
    <property type="entry name" value="CutC-like_dom_sf"/>
</dbReference>
<dbReference type="InterPro" id="IPR005627">
    <property type="entry name" value="CutC-like"/>
</dbReference>
<dbReference type="SUPFAM" id="SSF110395">
    <property type="entry name" value="CutC-like"/>
    <property type="match status" value="1"/>
</dbReference>
<dbReference type="HAMAP" id="MF_00795">
    <property type="entry name" value="CutC"/>
    <property type="match status" value="1"/>
</dbReference>
<accession>A0AAW2I4H1</accession>
<dbReference type="Pfam" id="PF03932">
    <property type="entry name" value="CutC"/>
    <property type="match status" value="1"/>
</dbReference>
<proteinExistence type="inferred from homology"/>
<comment type="caution">
    <text evidence="3">The sequence shown here is derived from an EMBL/GenBank/DDBJ whole genome shotgun (WGS) entry which is preliminary data.</text>
</comment>
<reference evidence="3" key="1">
    <citation type="journal article" date="2024" name="Gigascience">
        <title>Chromosome-level genome of the poultry shaft louse Menopon gallinae provides insight into the host-switching and adaptive evolution of parasitic lice.</title>
        <authorList>
            <person name="Xu Y."/>
            <person name="Ma L."/>
            <person name="Liu S."/>
            <person name="Liang Y."/>
            <person name="Liu Q."/>
            <person name="He Z."/>
            <person name="Tian L."/>
            <person name="Duan Y."/>
            <person name="Cai W."/>
            <person name="Li H."/>
            <person name="Song F."/>
        </authorList>
    </citation>
    <scope>NUCLEOTIDE SEQUENCE</scope>
    <source>
        <strain evidence="3">Cailab_2023a</strain>
    </source>
</reference>
<dbReference type="GO" id="GO:0005507">
    <property type="term" value="F:copper ion binding"/>
    <property type="evidence" value="ECO:0007669"/>
    <property type="project" value="TreeGrafter"/>
</dbReference>
<dbReference type="PANTHER" id="PTHR12598">
    <property type="entry name" value="COPPER HOMEOSTASIS PROTEIN CUTC"/>
    <property type="match status" value="1"/>
</dbReference>
<comment type="similarity">
    <text evidence="1">Belongs to the CutC family.</text>
</comment>
<evidence type="ECO:0000256" key="2">
    <source>
        <dbReference type="ARBA" id="ARBA00019014"/>
    </source>
</evidence>
<evidence type="ECO:0000313" key="3">
    <source>
        <dbReference type="EMBL" id="KAL0276713.1"/>
    </source>
</evidence>